<evidence type="ECO:0000313" key="1">
    <source>
        <dbReference type="EMBL" id="PNY05648.1"/>
    </source>
</evidence>
<accession>A0A2K3NRI1</accession>
<reference evidence="1 2" key="1">
    <citation type="journal article" date="2014" name="Am. J. Bot.">
        <title>Genome assembly and annotation for red clover (Trifolium pratense; Fabaceae).</title>
        <authorList>
            <person name="Istvanek J."/>
            <person name="Jaros M."/>
            <person name="Krenek A."/>
            <person name="Repkova J."/>
        </authorList>
    </citation>
    <scope>NUCLEOTIDE SEQUENCE [LARGE SCALE GENOMIC DNA]</scope>
    <source>
        <strain evidence="2">cv. Tatra</strain>
        <tissue evidence="1">Young leaves</tissue>
    </source>
</reference>
<dbReference type="EMBL" id="ASHM01000902">
    <property type="protein sequence ID" value="PNY05648.1"/>
    <property type="molecule type" value="Genomic_DNA"/>
</dbReference>
<comment type="caution">
    <text evidence="1">The sequence shown here is derived from an EMBL/GenBank/DDBJ whole genome shotgun (WGS) entry which is preliminary data.</text>
</comment>
<gene>
    <name evidence="1" type="ORF">L195_g002103</name>
</gene>
<sequence length="43" mass="4941">MWEGSEWAWLWDWMEDLTTTDAAELSDLDGVLQGITPNVVEDD</sequence>
<dbReference type="Proteomes" id="UP000236291">
    <property type="component" value="Unassembled WGS sequence"/>
</dbReference>
<dbReference type="AlphaFoldDB" id="A0A2K3NRI1"/>
<evidence type="ECO:0000313" key="2">
    <source>
        <dbReference type="Proteomes" id="UP000236291"/>
    </source>
</evidence>
<organism evidence="1 2">
    <name type="scientific">Trifolium pratense</name>
    <name type="common">Red clover</name>
    <dbReference type="NCBI Taxonomy" id="57577"/>
    <lineage>
        <taxon>Eukaryota</taxon>
        <taxon>Viridiplantae</taxon>
        <taxon>Streptophyta</taxon>
        <taxon>Embryophyta</taxon>
        <taxon>Tracheophyta</taxon>
        <taxon>Spermatophyta</taxon>
        <taxon>Magnoliopsida</taxon>
        <taxon>eudicotyledons</taxon>
        <taxon>Gunneridae</taxon>
        <taxon>Pentapetalae</taxon>
        <taxon>rosids</taxon>
        <taxon>fabids</taxon>
        <taxon>Fabales</taxon>
        <taxon>Fabaceae</taxon>
        <taxon>Papilionoideae</taxon>
        <taxon>50 kb inversion clade</taxon>
        <taxon>NPAAA clade</taxon>
        <taxon>Hologalegina</taxon>
        <taxon>IRL clade</taxon>
        <taxon>Trifolieae</taxon>
        <taxon>Trifolium</taxon>
    </lineage>
</organism>
<name>A0A2K3NRI1_TRIPR</name>
<proteinExistence type="predicted"/>
<protein>
    <submittedName>
        <fullName evidence="1">Uncharacterized protein</fullName>
    </submittedName>
</protein>
<reference evidence="1 2" key="2">
    <citation type="journal article" date="2017" name="Front. Plant Sci.">
        <title>Gene Classification and Mining of Molecular Markers Useful in Red Clover (Trifolium pratense) Breeding.</title>
        <authorList>
            <person name="Istvanek J."/>
            <person name="Dluhosova J."/>
            <person name="Dluhos P."/>
            <person name="Patkova L."/>
            <person name="Nedelnik J."/>
            <person name="Repkova J."/>
        </authorList>
    </citation>
    <scope>NUCLEOTIDE SEQUENCE [LARGE SCALE GENOMIC DNA]</scope>
    <source>
        <strain evidence="2">cv. Tatra</strain>
        <tissue evidence="1">Young leaves</tissue>
    </source>
</reference>